<keyword evidence="3" id="KW-1185">Reference proteome</keyword>
<feature type="domain" description="NAD(P)-binding" evidence="1">
    <location>
        <begin position="7"/>
        <end position="124"/>
    </location>
</feature>
<evidence type="ECO:0000313" key="2">
    <source>
        <dbReference type="EMBL" id="QNK01087.1"/>
    </source>
</evidence>
<dbReference type="AlphaFoldDB" id="A0A7G8Q2S9"/>
<proteinExistence type="predicted"/>
<dbReference type="KEGG" id="dtl:H8F01_18805"/>
<dbReference type="PANTHER" id="PTHR14097">
    <property type="entry name" value="OXIDOREDUCTASE HTATIP2"/>
    <property type="match status" value="1"/>
</dbReference>
<reference evidence="2 3" key="1">
    <citation type="submission" date="2020-08" db="EMBL/GenBank/DDBJ databases">
        <title>Dyella sp. G9 isolated from forest soil.</title>
        <authorList>
            <person name="Fu J."/>
            <person name="Qiu L."/>
        </authorList>
    </citation>
    <scope>NUCLEOTIDE SEQUENCE [LARGE SCALE GENOMIC DNA]</scope>
    <source>
        <strain evidence="2 3">G9</strain>
    </source>
</reference>
<sequence>MKIILFGASGMVGQGVLRECLAAPDVDQVLVVGRSTTGVTHPRLRELLHQDFFDYASIEPALKGYDACFFCLGVSAGGMDESRYAHLTYDLTLAAAGTLARLNPAMVFVYVSGAGTDSSEQGRSMWARVKGRTENALQRLPFRAVYQFRPGFIEPVQGERSKTPSYRLIYGLSRPLFPLLRRLFPRHMLSTIDMGRAMLSVVRHGAPTAVLEIPDIQAAARRND</sequence>
<accession>A0A7G8Q2S9</accession>
<protein>
    <submittedName>
        <fullName evidence="2">NAD(P)H-binding protein</fullName>
    </submittedName>
</protein>
<dbReference type="EMBL" id="CP060412">
    <property type="protein sequence ID" value="QNK01087.1"/>
    <property type="molecule type" value="Genomic_DNA"/>
</dbReference>
<dbReference type="InterPro" id="IPR016040">
    <property type="entry name" value="NAD(P)-bd_dom"/>
</dbReference>
<dbReference type="InterPro" id="IPR036291">
    <property type="entry name" value="NAD(P)-bd_dom_sf"/>
</dbReference>
<dbReference type="Gene3D" id="3.40.50.720">
    <property type="entry name" value="NAD(P)-binding Rossmann-like Domain"/>
    <property type="match status" value="1"/>
</dbReference>
<organism evidence="2 3">
    <name type="scientific">Dyella telluris</name>
    <dbReference type="NCBI Taxonomy" id="2763498"/>
    <lineage>
        <taxon>Bacteria</taxon>
        <taxon>Pseudomonadati</taxon>
        <taxon>Pseudomonadota</taxon>
        <taxon>Gammaproteobacteria</taxon>
        <taxon>Lysobacterales</taxon>
        <taxon>Rhodanobacteraceae</taxon>
        <taxon>Dyella</taxon>
    </lineage>
</organism>
<dbReference type="Proteomes" id="UP000515873">
    <property type="component" value="Chromosome"/>
</dbReference>
<dbReference type="Pfam" id="PF13460">
    <property type="entry name" value="NAD_binding_10"/>
    <property type="match status" value="1"/>
</dbReference>
<dbReference type="PANTHER" id="PTHR14097:SF8">
    <property type="entry name" value="NAD(P)-BINDING DOMAIN-CONTAINING PROTEIN"/>
    <property type="match status" value="1"/>
</dbReference>
<dbReference type="SUPFAM" id="SSF51735">
    <property type="entry name" value="NAD(P)-binding Rossmann-fold domains"/>
    <property type="match status" value="1"/>
</dbReference>
<gene>
    <name evidence="2" type="ORF">H8F01_18805</name>
</gene>
<evidence type="ECO:0000313" key="3">
    <source>
        <dbReference type="Proteomes" id="UP000515873"/>
    </source>
</evidence>
<name>A0A7G8Q2S9_9GAMM</name>
<dbReference type="RefSeq" id="WP_187056551.1">
    <property type="nucleotide sequence ID" value="NZ_CP060412.1"/>
</dbReference>
<evidence type="ECO:0000259" key="1">
    <source>
        <dbReference type="Pfam" id="PF13460"/>
    </source>
</evidence>